<name>Q1IMQ8_KORVE</name>
<accession>Q1IMQ8</accession>
<dbReference type="OrthoDB" id="9814210at2"/>
<dbReference type="EnsemblBacteria" id="ABF41842">
    <property type="protein sequence ID" value="ABF41842"/>
    <property type="gene ID" value="Acid345_2841"/>
</dbReference>
<keyword evidence="3" id="KW-1185">Reference proteome</keyword>
<dbReference type="EC" id="2.5.1.56" evidence="2"/>
<dbReference type="STRING" id="204669.Acid345_2841"/>
<dbReference type="PANTHER" id="PTHR42966:SF3">
    <property type="entry name" value="BLR5971 PROTEIN"/>
    <property type="match status" value="1"/>
</dbReference>
<dbReference type="HOGENOM" id="CLU_040465_1_1_0"/>
<organism evidence="2 3">
    <name type="scientific">Koribacter versatilis (strain Ellin345)</name>
    <dbReference type="NCBI Taxonomy" id="204669"/>
    <lineage>
        <taxon>Bacteria</taxon>
        <taxon>Pseudomonadati</taxon>
        <taxon>Acidobacteriota</taxon>
        <taxon>Terriglobia</taxon>
        <taxon>Terriglobales</taxon>
        <taxon>Candidatus Korobacteraceae</taxon>
        <taxon>Candidatus Korobacter</taxon>
    </lineage>
</organism>
<dbReference type="Pfam" id="PF03102">
    <property type="entry name" value="NeuB"/>
    <property type="match status" value="1"/>
</dbReference>
<dbReference type="InterPro" id="IPR013132">
    <property type="entry name" value="PseI/NeuA/B-like_N"/>
</dbReference>
<evidence type="ECO:0000313" key="3">
    <source>
        <dbReference type="Proteomes" id="UP000002432"/>
    </source>
</evidence>
<dbReference type="EMBL" id="CP000360">
    <property type="protein sequence ID" value="ABF41842.1"/>
    <property type="molecule type" value="Genomic_DNA"/>
</dbReference>
<dbReference type="eggNOG" id="COG2089">
    <property type="taxonomic scope" value="Bacteria"/>
</dbReference>
<proteinExistence type="predicted"/>
<feature type="domain" description="PseI/NeuA/B-like" evidence="1">
    <location>
        <begin position="46"/>
        <end position="280"/>
    </location>
</feature>
<sequence>MAANNGQQQHPAVRIGSKMVGKDQPCYVIAEIGINHNGDMDIAKRLISVAVGAGCDAVKFQKRTIDVVYTAAELAKPRENPFGATNGDLKRGLEFGLEEFKEIDRYCREVRMPWFASAWDEASVDFIAQFDVPCFKIASASLTDDNLLRHTRATGKPVMLSTGMSTVEQIDHAVDVLGKDNLILLQACSTYPAYYEELNLKAIHTLMDRYGVPVGYSGHETGLPASIAAAAMGACVLERHITLDRAMWGSDQAASLEPNGITQLVRYLRIVEKSMGDGVKRVLEREQPVIQKLRRVGGGQ</sequence>
<dbReference type="AlphaFoldDB" id="Q1IMQ8"/>
<dbReference type="SUPFAM" id="SSF51569">
    <property type="entry name" value="Aldolase"/>
    <property type="match status" value="1"/>
</dbReference>
<reference evidence="2 3" key="1">
    <citation type="journal article" date="2009" name="Appl. Environ. Microbiol.">
        <title>Three genomes from the phylum Acidobacteria provide insight into the lifestyles of these microorganisms in soils.</title>
        <authorList>
            <person name="Ward N.L."/>
            <person name="Challacombe J.F."/>
            <person name="Janssen P.H."/>
            <person name="Henrissat B."/>
            <person name="Coutinho P.M."/>
            <person name="Wu M."/>
            <person name="Xie G."/>
            <person name="Haft D.H."/>
            <person name="Sait M."/>
            <person name="Badger J."/>
            <person name="Barabote R.D."/>
            <person name="Bradley B."/>
            <person name="Brettin T.S."/>
            <person name="Brinkac L.M."/>
            <person name="Bruce D."/>
            <person name="Creasy T."/>
            <person name="Daugherty S.C."/>
            <person name="Davidsen T.M."/>
            <person name="DeBoy R.T."/>
            <person name="Detter J.C."/>
            <person name="Dodson R.J."/>
            <person name="Durkin A.S."/>
            <person name="Ganapathy A."/>
            <person name="Gwinn-Giglio M."/>
            <person name="Han C.S."/>
            <person name="Khouri H."/>
            <person name="Kiss H."/>
            <person name="Kothari S.P."/>
            <person name="Madupu R."/>
            <person name="Nelson K.E."/>
            <person name="Nelson W.C."/>
            <person name="Paulsen I."/>
            <person name="Penn K."/>
            <person name="Ren Q."/>
            <person name="Rosovitz M.J."/>
            <person name="Selengut J.D."/>
            <person name="Shrivastava S."/>
            <person name="Sullivan S.A."/>
            <person name="Tapia R."/>
            <person name="Thompson L.S."/>
            <person name="Watkins K.L."/>
            <person name="Yang Q."/>
            <person name="Yu C."/>
            <person name="Zafar N."/>
            <person name="Zhou L."/>
            <person name="Kuske C.R."/>
        </authorList>
    </citation>
    <scope>NUCLEOTIDE SEQUENCE [LARGE SCALE GENOMIC DNA]</scope>
    <source>
        <strain evidence="2 3">Ellin345</strain>
    </source>
</reference>
<keyword evidence="2" id="KW-0808">Transferase</keyword>
<dbReference type="PANTHER" id="PTHR42966">
    <property type="entry name" value="N-ACETYLNEURAMINATE SYNTHASE"/>
    <property type="match status" value="1"/>
</dbReference>
<dbReference type="GO" id="GO:0050462">
    <property type="term" value="F:N-acetylneuraminate synthase activity"/>
    <property type="evidence" value="ECO:0007669"/>
    <property type="project" value="UniProtKB-EC"/>
</dbReference>
<evidence type="ECO:0000313" key="2">
    <source>
        <dbReference type="EMBL" id="ABF41842.1"/>
    </source>
</evidence>
<dbReference type="InterPro" id="IPR013785">
    <property type="entry name" value="Aldolase_TIM"/>
</dbReference>
<gene>
    <name evidence="2" type="ordered locus">Acid345_2841</name>
</gene>
<dbReference type="KEGG" id="aba:Acid345_2841"/>
<dbReference type="GO" id="GO:0016051">
    <property type="term" value="P:carbohydrate biosynthetic process"/>
    <property type="evidence" value="ECO:0007669"/>
    <property type="project" value="InterPro"/>
</dbReference>
<dbReference type="RefSeq" id="WP_011523643.1">
    <property type="nucleotide sequence ID" value="NC_008009.1"/>
</dbReference>
<dbReference type="Proteomes" id="UP000002432">
    <property type="component" value="Chromosome"/>
</dbReference>
<dbReference type="GO" id="GO:0047444">
    <property type="term" value="F:N-acylneuraminate-9-phosphate synthase activity"/>
    <property type="evidence" value="ECO:0007669"/>
    <property type="project" value="TreeGrafter"/>
</dbReference>
<dbReference type="Gene3D" id="3.20.20.70">
    <property type="entry name" value="Aldolase class I"/>
    <property type="match status" value="1"/>
</dbReference>
<evidence type="ECO:0000259" key="1">
    <source>
        <dbReference type="Pfam" id="PF03102"/>
    </source>
</evidence>
<protein>
    <submittedName>
        <fullName evidence="2">N-acetylneuraminate synthase</fullName>
        <ecNumber evidence="2">2.5.1.56</ecNumber>
    </submittedName>
</protein>
<dbReference type="InterPro" id="IPR051690">
    <property type="entry name" value="PseI-like"/>
</dbReference>